<feature type="compositionally biased region" description="Basic and acidic residues" evidence="1">
    <location>
        <begin position="20"/>
        <end position="31"/>
    </location>
</feature>
<proteinExistence type="predicted"/>
<dbReference type="AlphaFoldDB" id="A0A2R6RPK3"/>
<comment type="caution">
    <text evidence="2">The sequence shown here is derived from an EMBL/GenBank/DDBJ whole genome shotgun (WGS) entry which is preliminary data.</text>
</comment>
<feature type="region of interest" description="Disordered" evidence="1">
    <location>
        <begin position="12"/>
        <end position="31"/>
    </location>
</feature>
<reference evidence="2 3" key="1">
    <citation type="submission" date="2018-02" db="EMBL/GenBank/DDBJ databases">
        <title>Genome sequence of the basidiomycete white-rot fungus Phlebia centrifuga.</title>
        <authorList>
            <person name="Granchi Z."/>
            <person name="Peng M."/>
            <person name="de Vries R.P."/>
            <person name="Hilden K."/>
            <person name="Makela M.R."/>
            <person name="Grigoriev I."/>
            <person name="Riley R."/>
        </authorList>
    </citation>
    <scope>NUCLEOTIDE SEQUENCE [LARGE SCALE GENOMIC DNA]</scope>
    <source>
        <strain evidence="2 3">FBCC195</strain>
    </source>
</reference>
<evidence type="ECO:0000313" key="3">
    <source>
        <dbReference type="Proteomes" id="UP000186601"/>
    </source>
</evidence>
<organism evidence="2 3">
    <name type="scientific">Hermanssonia centrifuga</name>
    <dbReference type="NCBI Taxonomy" id="98765"/>
    <lineage>
        <taxon>Eukaryota</taxon>
        <taxon>Fungi</taxon>
        <taxon>Dikarya</taxon>
        <taxon>Basidiomycota</taxon>
        <taxon>Agaricomycotina</taxon>
        <taxon>Agaricomycetes</taxon>
        <taxon>Polyporales</taxon>
        <taxon>Meruliaceae</taxon>
        <taxon>Hermanssonia</taxon>
    </lineage>
</organism>
<name>A0A2R6RPK3_9APHY</name>
<dbReference type="EMBL" id="MLYV02000212">
    <property type="protein sequence ID" value="PSS31951.1"/>
    <property type="molecule type" value="Genomic_DNA"/>
</dbReference>
<protein>
    <submittedName>
        <fullName evidence="2">Uncharacterized protein</fullName>
    </submittedName>
</protein>
<evidence type="ECO:0000313" key="2">
    <source>
        <dbReference type="EMBL" id="PSS31951.1"/>
    </source>
</evidence>
<sequence length="70" mass="7567">MKVTLLGKATWKARGGHNGKGRENGKYRAQESGERKVVTNFDLERTPASSKVIQATELIAFSLFSTGAVA</sequence>
<keyword evidence="3" id="KW-1185">Reference proteome</keyword>
<accession>A0A2R6RPK3</accession>
<evidence type="ECO:0000256" key="1">
    <source>
        <dbReference type="SAM" id="MobiDB-lite"/>
    </source>
</evidence>
<gene>
    <name evidence="2" type="ORF">PHLCEN_2v2278</name>
</gene>
<dbReference type="Proteomes" id="UP000186601">
    <property type="component" value="Unassembled WGS sequence"/>
</dbReference>